<dbReference type="InterPro" id="IPR019734">
    <property type="entry name" value="TPR_rpt"/>
</dbReference>
<evidence type="ECO:0000256" key="5">
    <source>
        <dbReference type="ARBA" id="ARBA00022803"/>
    </source>
</evidence>
<comment type="subcellular location">
    <subcellularLocation>
        <location evidence="1 8">Cell projection</location>
        <location evidence="1 8">Cilium</location>
    </subcellularLocation>
</comment>
<proteinExistence type="inferred from homology"/>
<dbReference type="InterPro" id="IPR039941">
    <property type="entry name" value="TT30"/>
</dbReference>
<dbReference type="InterPro" id="IPR011990">
    <property type="entry name" value="TPR-like_helical_dom_sf"/>
</dbReference>
<dbReference type="SMART" id="SM00028">
    <property type="entry name" value="TPR"/>
    <property type="match status" value="4"/>
</dbReference>
<evidence type="ECO:0000256" key="9">
    <source>
        <dbReference type="SAM" id="Coils"/>
    </source>
</evidence>
<dbReference type="GO" id="GO:0120170">
    <property type="term" value="F:intraciliary transport particle B binding"/>
    <property type="evidence" value="ECO:0007669"/>
    <property type="project" value="TreeGrafter"/>
</dbReference>
<dbReference type="SUPFAM" id="SSF48452">
    <property type="entry name" value="TPR-like"/>
    <property type="match status" value="2"/>
</dbReference>
<comment type="similarity">
    <text evidence="2 8">Belongs to the TTC30/dfy-1/fleer family.</text>
</comment>
<keyword evidence="7 8" id="KW-0966">Cell projection</keyword>
<dbReference type="Gene3D" id="1.25.40.10">
    <property type="entry name" value="Tetratricopeptide repeat domain"/>
    <property type="match status" value="2"/>
</dbReference>
<dbReference type="GO" id="GO:0030992">
    <property type="term" value="C:intraciliary transport particle B"/>
    <property type="evidence" value="ECO:0007669"/>
    <property type="project" value="TreeGrafter"/>
</dbReference>
<keyword evidence="10" id="KW-1185">Reference proteome</keyword>
<comment type="function">
    <text evidence="8">Required for polyglutamylation of axonemal tubulin. Plays a role in anterograde intraflagellar transport (IFT), the process by which cilia precursors are transported from the base of the cilium to the site of their incorporation at the tip.</text>
</comment>
<protein>
    <recommendedName>
        <fullName evidence="8">Tetratricopeptide repeat protein 30</fullName>
    </recommendedName>
</protein>
<evidence type="ECO:0000313" key="11">
    <source>
        <dbReference type="WBParaSite" id="Pan_g18346.t1"/>
    </source>
</evidence>
<evidence type="ECO:0000256" key="1">
    <source>
        <dbReference type="ARBA" id="ARBA00004138"/>
    </source>
</evidence>
<keyword evidence="3" id="KW-0677">Repeat</keyword>
<evidence type="ECO:0000256" key="6">
    <source>
        <dbReference type="ARBA" id="ARBA00023069"/>
    </source>
</evidence>
<dbReference type="Pfam" id="PF13432">
    <property type="entry name" value="TPR_16"/>
    <property type="match status" value="1"/>
</dbReference>
<evidence type="ECO:0000256" key="2">
    <source>
        <dbReference type="ARBA" id="ARBA00009522"/>
    </source>
</evidence>
<organism evidence="10 11">
    <name type="scientific">Panagrellus redivivus</name>
    <name type="common">Microworm</name>
    <dbReference type="NCBI Taxonomy" id="6233"/>
    <lineage>
        <taxon>Eukaryota</taxon>
        <taxon>Metazoa</taxon>
        <taxon>Ecdysozoa</taxon>
        <taxon>Nematoda</taxon>
        <taxon>Chromadorea</taxon>
        <taxon>Rhabditida</taxon>
        <taxon>Tylenchina</taxon>
        <taxon>Panagrolaimomorpha</taxon>
        <taxon>Panagrolaimoidea</taxon>
        <taxon>Panagrolaimidae</taxon>
        <taxon>Panagrellus</taxon>
    </lineage>
</organism>
<dbReference type="PANTHER" id="PTHR20931">
    <property type="entry name" value="TETRATRICOPEPTIDE REPEAT PROTEIN 30"/>
    <property type="match status" value="1"/>
</dbReference>
<keyword evidence="5 8" id="KW-0802">TPR repeat</keyword>
<feature type="coiled-coil region" evidence="9">
    <location>
        <begin position="373"/>
        <end position="432"/>
    </location>
</feature>
<evidence type="ECO:0000256" key="8">
    <source>
        <dbReference type="RuleBase" id="RU367070"/>
    </source>
</evidence>
<name>A0A7E4VA12_PANRE</name>
<evidence type="ECO:0000256" key="7">
    <source>
        <dbReference type="ARBA" id="ARBA00023273"/>
    </source>
</evidence>
<keyword evidence="9" id="KW-0175">Coiled coil</keyword>
<evidence type="ECO:0000256" key="3">
    <source>
        <dbReference type="ARBA" id="ARBA00022737"/>
    </source>
</evidence>
<evidence type="ECO:0000313" key="10">
    <source>
        <dbReference type="Proteomes" id="UP000492821"/>
    </source>
</evidence>
<dbReference type="GO" id="GO:0042073">
    <property type="term" value="P:intraciliary transport"/>
    <property type="evidence" value="ECO:0007669"/>
    <property type="project" value="UniProtKB-UniRule"/>
</dbReference>
<dbReference type="Proteomes" id="UP000492821">
    <property type="component" value="Unassembled WGS sequence"/>
</dbReference>
<reference evidence="11" key="2">
    <citation type="submission" date="2020-10" db="UniProtKB">
        <authorList>
            <consortium name="WormBaseParasite"/>
        </authorList>
    </citation>
    <scope>IDENTIFICATION</scope>
</reference>
<dbReference type="PANTHER" id="PTHR20931:SF0">
    <property type="entry name" value="TETRATRICOPEPTIDE REPEAT PROTEIN 30"/>
    <property type="match status" value="1"/>
</dbReference>
<dbReference type="GO" id="GO:0005879">
    <property type="term" value="C:axonemal microtubule"/>
    <property type="evidence" value="ECO:0007669"/>
    <property type="project" value="UniProtKB-UniRule"/>
</dbReference>
<dbReference type="WBParaSite" id="Pan_g18346.t1">
    <property type="protein sequence ID" value="Pan_g18346.t1"/>
    <property type="gene ID" value="Pan_g18346"/>
</dbReference>
<dbReference type="AlphaFoldDB" id="A0A7E4VA12"/>
<reference evidence="10" key="1">
    <citation type="journal article" date="2013" name="Genetics">
        <title>The draft genome and transcriptome of Panagrellus redivivus are shaped by the harsh demands of a free-living lifestyle.</title>
        <authorList>
            <person name="Srinivasan J."/>
            <person name="Dillman A.R."/>
            <person name="Macchietto M.G."/>
            <person name="Heikkinen L."/>
            <person name="Lakso M."/>
            <person name="Fracchia K.M."/>
            <person name="Antoshechkin I."/>
            <person name="Mortazavi A."/>
            <person name="Wong G."/>
            <person name="Sternberg P.W."/>
        </authorList>
    </citation>
    <scope>NUCLEOTIDE SEQUENCE [LARGE SCALE GENOMIC DNA]</scope>
    <source>
        <strain evidence="10">MT8872</strain>
    </source>
</reference>
<keyword evidence="4 8" id="KW-0970">Cilium biogenesis/degradation</keyword>
<evidence type="ECO:0000256" key="4">
    <source>
        <dbReference type="ARBA" id="ARBA00022794"/>
    </source>
</evidence>
<sequence>MAFVPIKDGEFTTTIYGFIKENRYADCIRVLQYELQRTPNSRAALSLLAYCHYSTQDYPMAAECYDKLSQLVPDHEEYRLYHAQALYNAFLLPEAVAVLSTVTNSSLQSAVIKLDSAIKYREEDHVNARVLVDQYSPDDPDVDVNLACLEYKEGNYRQALDKFNASAKSHGYVADEYYAIALCHYNLGAYDSALKYIGEIVDRGIKDYPELSVGMVTEGMDVRSVGNSLLLHETALVEACNLKFAIDYRQENMDAARDALTDMPPRAEDELDAVTLHNQALINVDHSLADSFAKLQYLLSQNPFPPETFSNLLLLYCKYEYYDLAADVLAENAHLTYTYLSQHTYDYLDAIITQQSSLDEAYAKFDAIGNIMLHELRRICEKVERAKQDREDEAVMAALDEKALMMEKFIPVATAQAKIEWERNNYEALEKLWHRWNDVCHDNNVYKLNLAHTLFMLGKYEAASHLYTSLLMVDGRFIEDNLLEKQSILLANLCASWVLTSKNDMAEMIIRNVKALENSSAEKKQFHGCIIHLVIGTLYCTKGNIEFGLLTIISAMQDCERVLGVDTWYYTKRVILSTLESLSKHIIHLRDSVINELLEALQKCELHGKEIPSTAEGPLIGGGPIQDVRKTVAYEARLLRALVYRIVGY</sequence>
<keyword evidence="6 8" id="KW-0969">Cilium</keyword>
<accession>A0A7E4VA12</accession>